<dbReference type="AlphaFoldDB" id="A0A3B1D1Y5"/>
<proteinExistence type="predicted"/>
<evidence type="ECO:0000256" key="1">
    <source>
        <dbReference type="ARBA" id="ARBA00022729"/>
    </source>
</evidence>
<dbReference type="SUPFAM" id="SSF51445">
    <property type="entry name" value="(Trans)glycosidases"/>
    <property type="match status" value="1"/>
</dbReference>
<accession>A0A3B1D1Y5</accession>
<dbReference type="Pfam" id="PF02638">
    <property type="entry name" value="GHL10"/>
    <property type="match status" value="1"/>
</dbReference>
<evidence type="ECO:0000313" key="3">
    <source>
        <dbReference type="EMBL" id="VAX25645.1"/>
    </source>
</evidence>
<dbReference type="InterPro" id="IPR036116">
    <property type="entry name" value="FN3_sf"/>
</dbReference>
<feature type="domain" description="Fibronectin type-III" evidence="2">
    <location>
        <begin position="692"/>
        <end position="782"/>
    </location>
</feature>
<reference evidence="3" key="1">
    <citation type="submission" date="2018-06" db="EMBL/GenBank/DDBJ databases">
        <authorList>
            <person name="Zhirakovskaya E."/>
        </authorList>
    </citation>
    <scope>NUCLEOTIDE SEQUENCE</scope>
</reference>
<sequence>MKKLLLFFLTLFLLHQSYAQTDPPKREFRGAWLSTVRNIDWPSSPSDPTDKKIEDLIKIIDYLKAANINAVIMQIRPASDAMYASTIEPWSSWLTGQQGKAPSPFFDPLEIAIDESHKRGMELHAWINPYRIRNASYNLTLDETNVAKRHPDWVLNINGDEILDPGLPMVREYIVTVINDIITRYDVDAIHFDDYFYLEGITNQDDQTFADYPRGFTNKGDWRRDNVTELLRMIYATIQSIAPNVKFGQSPPGIWKNGVPEGTFGWNVYSAIYCDAVAWLDEQVIDYLAPQLYWKFGGGQDYGKLAPWWAEQRNGRHIYPGLAYYRVGQTTFDKTQIGKMVRFNRNNDGIQGEVYFTSNNFDENLGGITDTLTNDLYRYPALLPVMDWKDTSPPDAPTNLRFDRVTGTGTTALTWDIPQNEAIKFYVIYRSTDPVFSGSDIGDPSNIFKITSNNFVQVDAAFPSDKGYYLVTALNQNNNESGVSNKFEFQPSIVIPDIPTLVSPINTASDVRDTMNLVWNYASNADSYSYKVAKDQSFTEIVRSESSVLDTSVQITGLEGLTTYYWNVTASSLAGNSDASETYSFTTAFPSSPVLVAPTFQQLDVELDPEFTWQGDSESLSFRFQLSEGLGINPDKMMIDTVLSSTSIQTFGLRPGTFYAWRVNASNSFGTSLWPDTLFQFKTIVILPEVPVLLAPQNELSTLSDSVTFVWKASAYADKYNLQISYDSNFTQNFIYQKDITDTVKVIGGFQGETSYYWRVQSVNNGGTSDFSEGFMFTTGFPVLPVTLYPAYQQLDRELDPILLWSSTKTATNYWVQLSAGLNINLDDLIINDVVTDTSYYSPMLEVNTIYSWRVSAFNNVGSSGWTDVSQFKTAQDTILSVNNKELDVPKEYYVEQNYPNPFNPTTVIAFGLPKSGMTTLKIYNILGQEVNVLVSEYLEAGNYKFEFNGSDLSSGMYVYRLQSQGYVSIKKMLLLK</sequence>
<keyword evidence="3" id="KW-0378">Hydrolase</keyword>
<dbReference type="Gene3D" id="2.60.40.10">
    <property type="entry name" value="Immunoglobulins"/>
    <property type="match status" value="5"/>
</dbReference>
<evidence type="ECO:0000259" key="2">
    <source>
        <dbReference type="PROSITE" id="PS50853"/>
    </source>
</evidence>
<dbReference type="CDD" id="cd00063">
    <property type="entry name" value="FN3"/>
    <property type="match status" value="2"/>
</dbReference>
<keyword evidence="1" id="KW-0732">Signal</keyword>
<dbReference type="Gene3D" id="3.20.20.80">
    <property type="entry name" value="Glycosidases"/>
    <property type="match status" value="1"/>
</dbReference>
<protein>
    <submittedName>
        <fullName evidence="3">COG1649 predicted glycoside hydrolase</fullName>
    </submittedName>
</protein>
<gene>
    <name evidence="3" type="ORF">MNBD_IGNAVI01-2495</name>
</gene>
<dbReference type="InterPro" id="IPR026444">
    <property type="entry name" value="Secre_tail"/>
</dbReference>
<dbReference type="InterPro" id="IPR052177">
    <property type="entry name" value="Divisome_Glycosyl_Hydrolase"/>
</dbReference>
<dbReference type="SMART" id="SM00060">
    <property type="entry name" value="FN3"/>
    <property type="match status" value="4"/>
</dbReference>
<dbReference type="InterPro" id="IPR003961">
    <property type="entry name" value="FN3_dom"/>
</dbReference>
<dbReference type="Pfam" id="PF18962">
    <property type="entry name" value="Por_Secre_tail"/>
    <property type="match status" value="1"/>
</dbReference>
<dbReference type="InterPro" id="IPR013783">
    <property type="entry name" value="Ig-like_fold"/>
</dbReference>
<dbReference type="NCBIfam" id="TIGR04183">
    <property type="entry name" value="Por_Secre_tail"/>
    <property type="match status" value="1"/>
</dbReference>
<name>A0A3B1D1Y5_9ZZZZ</name>
<dbReference type="Gene3D" id="2.60.40.4070">
    <property type="match status" value="1"/>
</dbReference>
<organism evidence="3">
    <name type="scientific">hydrothermal vent metagenome</name>
    <dbReference type="NCBI Taxonomy" id="652676"/>
    <lineage>
        <taxon>unclassified sequences</taxon>
        <taxon>metagenomes</taxon>
        <taxon>ecological metagenomes</taxon>
    </lineage>
</organism>
<dbReference type="PROSITE" id="PS50853">
    <property type="entry name" value="FN3"/>
    <property type="match status" value="2"/>
</dbReference>
<dbReference type="SUPFAM" id="SSF49265">
    <property type="entry name" value="Fibronectin type III"/>
    <property type="match status" value="3"/>
</dbReference>
<feature type="domain" description="Fibronectin type-III" evidence="2">
    <location>
        <begin position="495"/>
        <end position="590"/>
    </location>
</feature>
<dbReference type="InterPro" id="IPR003790">
    <property type="entry name" value="GHL10"/>
</dbReference>
<dbReference type="EMBL" id="UOGD01000305">
    <property type="protein sequence ID" value="VAX25645.1"/>
    <property type="molecule type" value="Genomic_DNA"/>
</dbReference>
<dbReference type="InterPro" id="IPR017853">
    <property type="entry name" value="GH"/>
</dbReference>
<dbReference type="GO" id="GO:0016787">
    <property type="term" value="F:hydrolase activity"/>
    <property type="evidence" value="ECO:0007669"/>
    <property type="project" value="UniProtKB-KW"/>
</dbReference>
<dbReference type="PANTHER" id="PTHR43405:SF1">
    <property type="entry name" value="GLYCOSYL HYDROLASE DIGH"/>
    <property type="match status" value="1"/>
</dbReference>
<dbReference type="PANTHER" id="PTHR43405">
    <property type="entry name" value="GLYCOSYL HYDROLASE DIGH"/>
    <property type="match status" value="1"/>
</dbReference>